<accession>A0A382FZK9</accession>
<dbReference type="EMBL" id="UINC01052540">
    <property type="protein sequence ID" value="SVB67985.1"/>
    <property type="molecule type" value="Genomic_DNA"/>
</dbReference>
<sequence length="51" mass="5960">VKIKIHCEGCKSESILAHEMEENYTIHHCPFCGKDIDQEMECEEVYEDDLS</sequence>
<evidence type="ECO:0000313" key="1">
    <source>
        <dbReference type="EMBL" id="SVB67985.1"/>
    </source>
</evidence>
<gene>
    <name evidence="1" type="ORF">METZ01_LOCUS220839</name>
</gene>
<reference evidence="1" key="1">
    <citation type="submission" date="2018-05" db="EMBL/GenBank/DDBJ databases">
        <authorList>
            <person name="Lanie J.A."/>
            <person name="Ng W.-L."/>
            <person name="Kazmierczak K.M."/>
            <person name="Andrzejewski T.M."/>
            <person name="Davidsen T.M."/>
            <person name="Wayne K.J."/>
            <person name="Tettelin H."/>
            <person name="Glass J.I."/>
            <person name="Rusch D."/>
            <person name="Podicherti R."/>
            <person name="Tsui H.-C.T."/>
            <person name="Winkler M.E."/>
        </authorList>
    </citation>
    <scope>NUCLEOTIDE SEQUENCE</scope>
</reference>
<proteinExistence type="predicted"/>
<organism evidence="1">
    <name type="scientific">marine metagenome</name>
    <dbReference type="NCBI Taxonomy" id="408172"/>
    <lineage>
        <taxon>unclassified sequences</taxon>
        <taxon>metagenomes</taxon>
        <taxon>ecological metagenomes</taxon>
    </lineage>
</organism>
<protein>
    <submittedName>
        <fullName evidence="1">Uncharacterized protein</fullName>
    </submittedName>
</protein>
<name>A0A382FZK9_9ZZZZ</name>
<feature type="non-terminal residue" evidence="1">
    <location>
        <position position="1"/>
    </location>
</feature>
<dbReference type="AlphaFoldDB" id="A0A382FZK9"/>